<comment type="caution">
    <text evidence="1">The sequence shown here is derived from an EMBL/GenBank/DDBJ whole genome shotgun (WGS) entry which is preliminary data.</text>
</comment>
<accession>A0A0F8ZET4</accession>
<organism evidence="1">
    <name type="scientific">marine sediment metagenome</name>
    <dbReference type="NCBI Taxonomy" id="412755"/>
    <lineage>
        <taxon>unclassified sequences</taxon>
        <taxon>metagenomes</taxon>
        <taxon>ecological metagenomes</taxon>
    </lineage>
</organism>
<proteinExistence type="predicted"/>
<dbReference type="EMBL" id="LAZR01048255">
    <property type="protein sequence ID" value="KKK92337.1"/>
    <property type="molecule type" value="Genomic_DNA"/>
</dbReference>
<feature type="non-terminal residue" evidence="1">
    <location>
        <position position="434"/>
    </location>
</feature>
<sequence length="434" mass="48171">TINNPFPLREGIMLRPANHEGIMTFSIGLGPEDAFLMGQDVVLSLSFDASYNEYDLTEQGRAAEIILLDLQLTENPSSNTPNELWSIYEYGFANGPSGISVARDSNSVDIDTGLLTLGDGTLDEEFGIEVEYTFDSALPTTYVLDSESELLKLRDLIDIIGVAIYGTYLEEEGHKFEKGVDWDNSAGMSSITFSGATPDDDTVFTVVYQLDFNIINTYGIVTLDPSIGTTQSIIDFSIPDTVLEPSEDSKSPMFVEYQDSFTPTSGQTVFPLSYTVTNPNIDYSDFIIYNKDVLDPLDTVDALIELSLSAGYLNLIFDEEPIPFTVNYGVKSQYNLGYGFQKQDQTYSDSVRLMYNDPTRDANPILNSIGAKESIILEDPSLYIDLDDSSAEIILELYSLPLLYAPEVNFTFILDEISLNQIETATEFNTLKIE</sequence>
<name>A0A0F8ZET4_9ZZZZ</name>
<evidence type="ECO:0000313" key="1">
    <source>
        <dbReference type="EMBL" id="KKK92337.1"/>
    </source>
</evidence>
<dbReference type="AlphaFoldDB" id="A0A0F8ZET4"/>
<gene>
    <name evidence="1" type="ORF">LCGC14_2703940</name>
</gene>
<protein>
    <submittedName>
        <fullName evidence="1">Uncharacterized protein</fullName>
    </submittedName>
</protein>
<reference evidence="1" key="1">
    <citation type="journal article" date="2015" name="Nature">
        <title>Complex archaea that bridge the gap between prokaryotes and eukaryotes.</title>
        <authorList>
            <person name="Spang A."/>
            <person name="Saw J.H."/>
            <person name="Jorgensen S.L."/>
            <person name="Zaremba-Niedzwiedzka K."/>
            <person name="Martijn J."/>
            <person name="Lind A.E."/>
            <person name="van Eijk R."/>
            <person name="Schleper C."/>
            <person name="Guy L."/>
            <person name="Ettema T.J."/>
        </authorList>
    </citation>
    <scope>NUCLEOTIDE SEQUENCE</scope>
</reference>
<feature type="non-terminal residue" evidence="1">
    <location>
        <position position="1"/>
    </location>
</feature>